<evidence type="ECO:0000313" key="1">
    <source>
        <dbReference type="EMBL" id="KAH1114530.1"/>
    </source>
</evidence>
<dbReference type="InterPro" id="IPR052343">
    <property type="entry name" value="Retrotransposon-Effector_Assoc"/>
</dbReference>
<dbReference type="EMBL" id="JAIQCV010000003">
    <property type="protein sequence ID" value="KAH1114530.1"/>
    <property type="molecule type" value="Genomic_DNA"/>
</dbReference>
<dbReference type="PANTHER" id="PTHR46890:SF48">
    <property type="entry name" value="RNA-DIRECTED DNA POLYMERASE"/>
    <property type="match status" value="1"/>
</dbReference>
<name>A0A9D3W9B8_9ROSI</name>
<dbReference type="AlphaFoldDB" id="A0A9D3W9B8"/>
<dbReference type="PANTHER" id="PTHR46890">
    <property type="entry name" value="NON-LTR RETROLELEMENT REVERSE TRANSCRIPTASE-LIKE PROTEIN-RELATED"/>
    <property type="match status" value="1"/>
</dbReference>
<dbReference type="Proteomes" id="UP000828251">
    <property type="component" value="Unassembled WGS sequence"/>
</dbReference>
<dbReference type="OrthoDB" id="1002573at2759"/>
<organism evidence="1 2">
    <name type="scientific">Gossypium stocksii</name>
    <dbReference type="NCBI Taxonomy" id="47602"/>
    <lineage>
        <taxon>Eukaryota</taxon>
        <taxon>Viridiplantae</taxon>
        <taxon>Streptophyta</taxon>
        <taxon>Embryophyta</taxon>
        <taxon>Tracheophyta</taxon>
        <taxon>Spermatophyta</taxon>
        <taxon>Magnoliopsida</taxon>
        <taxon>eudicotyledons</taxon>
        <taxon>Gunneridae</taxon>
        <taxon>Pentapetalae</taxon>
        <taxon>rosids</taxon>
        <taxon>malvids</taxon>
        <taxon>Malvales</taxon>
        <taxon>Malvaceae</taxon>
        <taxon>Malvoideae</taxon>
        <taxon>Gossypium</taxon>
    </lineage>
</organism>
<protein>
    <recommendedName>
        <fullName evidence="3">Reverse transcriptase domain-containing protein</fullName>
    </recommendedName>
</protein>
<comment type="caution">
    <text evidence="1">The sequence shown here is derived from an EMBL/GenBank/DDBJ whole genome shotgun (WGS) entry which is preliminary data.</text>
</comment>
<evidence type="ECO:0000313" key="2">
    <source>
        <dbReference type="Proteomes" id="UP000828251"/>
    </source>
</evidence>
<sequence>MVTHLSRLKSDHRPLKLSLLSEFIDLVKIWNKEVYGHIFTRKQLLTRKLEHIEFERDRTNSEFLKQIEMDMREELENVLHHKEILWRQKTRCDWRDFPSIAFPCLKDEDLNFLNRPVSNEEIKVVLFYMAPLKALGSDGFHALFYQSQWDHVGTSVCTWVKEVFKGKNIDSDLNNSLIVLIPQTQSPMQFSQFWPTSLCSVIYKLVMKIIANRVKVVFPRILAPDQVGFVVGRNIIDNIIIA</sequence>
<evidence type="ECO:0008006" key="3">
    <source>
        <dbReference type="Google" id="ProtNLM"/>
    </source>
</evidence>
<accession>A0A9D3W9B8</accession>
<proteinExistence type="predicted"/>
<gene>
    <name evidence="1" type="ORF">J1N35_007908</name>
</gene>
<reference evidence="1 2" key="1">
    <citation type="journal article" date="2021" name="Plant Biotechnol. J.">
        <title>Multi-omics assisted identification of the key and species-specific regulatory components of drought-tolerant mechanisms in Gossypium stocksii.</title>
        <authorList>
            <person name="Yu D."/>
            <person name="Ke L."/>
            <person name="Zhang D."/>
            <person name="Wu Y."/>
            <person name="Sun Y."/>
            <person name="Mei J."/>
            <person name="Sun J."/>
            <person name="Sun Y."/>
        </authorList>
    </citation>
    <scope>NUCLEOTIDE SEQUENCE [LARGE SCALE GENOMIC DNA]</scope>
    <source>
        <strain evidence="2">cv. E1</strain>
        <tissue evidence="1">Leaf</tissue>
    </source>
</reference>
<keyword evidence="2" id="KW-1185">Reference proteome</keyword>